<dbReference type="Pfam" id="PF13560">
    <property type="entry name" value="HTH_31"/>
    <property type="match status" value="1"/>
</dbReference>
<evidence type="ECO:0000313" key="3">
    <source>
        <dbReference type="EMBL" id="QKG19922.1"/>
    </source>
</evidence>
<dbReference type="InterPro" id="IPR051923">
    <property type="entry name" value="Glycosyl_Hydrolase_39"/>
</dbReference>
<dbReference type="PANTHER" id="PTHR12631">
    <property type="entry name" value="ALPHA-L-IDURONIDASE"/>
    <property type="match status" value="1"/>
</dbReference>
<dbReference type="SUPFAM" id="SSF47413">
    <property type="entry name" value="lambda repressor-like DNA-binding domains"/>
    <property type="match status" value="1"/>
</dbReference>
<feature type="compositionally biased region" description="Pro residues" evidence="1">
    <location>
        <begin position="83"/>
        <end position="92"/>
    </location>
</feature>
<dbReference type="GO" id="GO:0004553">
    <property type="term" value="F:hydrolase activity, hydrolyzing O-glycosyl compounds"/>
    <property type="evidence" value="ECO:0007669"/>
    <property type="project" value="TreeGrafter"/>
</dbReference>
<dbReference type="InterPro" id="IPR010982">
    <property type="entry name" value="Lambda_DNA-bd_dom_sf"/>
</dbReference>
<feature type="domain" description="HTH cro/C1-type" evidence="2">
    <location>
        <begin position="10"/>
        <end position="66"/>
    </location>
</feature>
<dbReference type="PANTHER" id="PTHR12631:SF10">
    <property type="entry name" value="BETA-XYLOSIDASE-LIKE PROTEIN-RELATED"/>
    <property type="match status" value="1"/>
</dbReference>
<dbReference type="InterPro" id="IPR017853">
    <property type="entry name" value="GH"/>
</dbReference>
<accession>A0A7D3ZJP0</accession>
<dbReference type="InterPro" id="IPR001387">
    <property type="entry name" value="Cro/C1-type_HTH"/>
</dbReference>
<evidence type="ECO:0000256" key="1">
    <source>
        <dbReference type="SAM" id="MobiDB-lite"/>
    </source>
</evidence>
<name>A0A7D3ZJP0_ACTVE</name>
<protein>
    <recommendedName>
        <fullName evidence="2">HTH cro/C1-type domain-containing protein</fullName>
    </recommendedName>
</protein>
<evidence type="ECO:0000259" key="2">
    <source>
        <dbReference type="SMART" id="SM00530"/>
    </source>
</evidence>
<evidence type="ECO:0000313" key="4">
    <source>
        <dbReference type="Proteomes" id="UP000501240"/>
    </source>
</evidence>
<organism evidence="3 4">
    <name type="scientific">Actinomadura verrucosospora</name>
    <dbReference type="NCBI Taxonomy" id="46165"/>
    <lineage>
        <taxon>Bacteria</taxon>
        <taxon>Bacillati</taxon>
        <taxon>Actinomycetota</taxon>
        <taxon>Actinomycetes</taxon>
        <taxon>Streptosporangiales</taxon>
        <taxon>Thermomonosporaceae</taxon>
        <taxon>Actinomadura</taxon>
    </lineage>
</organism>
<dbReference type="SMART" id="SM00530">
    <property type="entry name" value="HTH_XRE"/>
    <property type="match status" value="1"/>
</dbReference>
<dbReference type="SUPFAM" id="SSF51445">
    <property type="entry name" value="(Trans)glycosidases"/>
    <property type="match status" value="1"/>
</dbReference>
<sequence length="552" mass="60088">METTAEFARLLRELKERSGRSYEELSRTALTSRSTLHRYCAGKTVPADAETLSRIARACGADRRETHRLLEAWMAVHQDEPVPQTPAPPPAPDVRAEEPRSAPPPVTAIPPATNGTPTTRGTRLVKFAAVALAVAITAVSSLPGPLRASGAPQRIHGPSWSVHPRPVDPSMFGVTINSDTGEMPSFRVGSVRFWDSGTRWSNLEPQRGRYDWATLDRLVAGAERGALDPMFVLGGTPAWAAPNAPRMPYPDGARAAGPDDLGDWEGFVRALVRRYKGRLSAYEVWVNGSDRRFFNGTTERLVEMTKRASRVIRDVDPKARVVCPSMGALWRPETAKALRRFADLGGYDFCDAASVKLHQRRPADPPETMLEPLLGLDATMHKAGVHPDLWSTGTTHELPLYAPLDQDRAANYAVRFYLTGLYATTLGIKRMYFYNWGSTRLPIVLQGVGGTPTGAALAVERLQRWLTRAKIQACGHGVAMGLPANVWQCEFALPGGPAVIRWTHTGTADTVPPPGAETVQRLDGGGSAVQRGDSVRITERPALITIAPHTGS</sequence>
<dbReference type="GO" id="GO:0003677">
    <property type="term" value="F:DNA binding"/>
    <property type="evidence" value="ECO:0007669"/>
    <property type="project" value="InterPro"/>
</dbReference>
<dbReference type="Proteomes" id="UP000501240">
    <property type="component" value="Chromosome"/>
</dbReference>
<dbReference type="Gene3D" id="3.20.20.80">
    <property type="entry name" value="Glycosidases"/>
    <property type="match status" value="1"/>
</dbReference>
<proteinExistence type="predicted"/>
<feature type="region of interest" description="Disordered" evidence="1">
    <location>
        <begin position="79"/>
        <end position="119"/>
    </location>
</feature>
<dbReference type="AlphaFoldDB" id="A0A7D3ZJP0"/>
<dbReference type="CDD" id="cd00093">
    <property type="entry name" value="HTH_XRE"/>
    <property type="match status" value="1"/>
</dbReference>
<keyword evidence="4" id="KW-1185">Reference proteome</keyword>
<reference evidence="3 4" key="1">
    <citation type="submission" date="2020-05" db="EMBL/GenBank/DDBJ databases">
        <title>Actinomadura verrucosospora NRRL-B18236 (PFL_A860) Genome sequencing and assembly.</title>
        <authorList>
            <person name="Samborskyy M."/>
        </authorList>
    </citation>
    <scope>NUCLEOTIDE SEQUENCE [LARGE SCALE GENOMIC DNA]</scope>
    <source>
        <strain evidence="3 4">NRRL:B18236</strain>
    </source>
</reference>
<gene>
    <name evidence="3" type="ORF">ACTIVE_1558</name>
</gene>
<dbReference type="Gene3D" id="1.10.260.40">
    <property type="entry name" value="lambda repressor-like DNA-binding domains"/>
    <property type="match status" value="1"/>
</dbReference>
<dbReference type="EMBL" id="CP053892">
    <property type="protein sequence ID" value="QKG19922.1"/>
    <property type="molecule type" value="Genomic_DNA"/>
</dbReference>